<accession>A0A6G1LCL6</accession>
<organism evidence="2 3">
    <name type="scientific">Teratosphaeria nubilosa</name>
    <dbReference type="NCBI Taxonomy" id="161662"/>
    <lineage>
        <taxon>Eukaryota</taxon>
        <taxon>Fungi</taxon>
        <taxon>Dikarya</taxon>
        <taxon>Ascomycota</taxon>
        <taxon>Pezizomycotina</taxon>
        <taxon>Dothideomycetes</taxon>
        <taxon>Dothideomycetidae</taxon>
        <taxon>Mycosphaerellales</taxon>
        <taxon>Teratosphaeriaceae</taxon>
        <taxon>Teratosphaeria</taxon>
    </lineage>
</organism>
<evidence type="ECO:0000313" key="2">
    <source>
        <dbReference type="EMBL" id="KAF2770681.1"/>
    </source>
</evidence>
<evidence type="ECO:0000256" key="1">
    <source>
        <dbReference type="SAM" id="MobiDB-lite"/>
    </source>
</evidence>
<dbReference type="Proteomes" id="UP000799436">
    <property type="component" value="Unassembled WGS sequence"/>
</dbReference>
<keyword evidence="3" id="KW-1185">Reference proteome</keyword>
<proteinExistence type="predicted"/>
<gene>
    <name evidence="2" type="ORF">EJ03DRAFT_61460</name>
</gene>
<name>A0A6G1LCL6_9PEZI</name>
<dbReference type="AlphaFoldDB" id="A0A6G1LCL6"/>
<dbReference type="EMBL" id="ML995824">
    <property type="protein sequence ID" value="KAF2770681.1"/>
    <property type="molecule type" value="Genomic_DNA"/>
</dbReference>
<reference evidence="2" key="1">
    <citation type="journal article" date="2020" name="Stud. Mycol.">
        <title>101 Dothideomycetes genomes: a test case for predicting lifestyles and emergence of pathogens.</title>
        <authorList>
            <person name="Haridas S."/>
            <person name="Albert R."/>
            <person name="Binder M."/>
            <person name="Bloem J."/>
            <person name="Labutti K."/>
            <person name="Salamov A."/>
            <person name="Andreopoulos B."/>
            <person name="Baker S."/>
            <person name="Barry K."/>
            <person name="Bills G."/>
            <person name="Bluhm B."/>
            <person name="Cannon C."/>
            <person name="Castanera R."/>
            <person name="Culley D."/>
            <person name="Daum C."/>
            <person name="Ezra D."/>
            <person name="Gonzalez J."/>
            <person name="Henrissat B."/>
            <person name="Kuo A."/>
            <person name="Liang C."/>
            <person name="Lipzen A."/>
            <person name="Lutzoni F."/>
            <person name="Magnuson J."/>
            <person name="Mondo S."/>
            <person name="Nolan M."/>
            <person name="Ohm R."/>
            <person name="Pangilinan J."/>
            <person name="Park H.-J."/>
            <person name="Ramirez L."/>
            <person name="Alfaro M."/>
            <person name="Sun H."/>
            <person name="Tritt A."/>
            <person name="Yoshinaga Y."/>
            <person name="Zwiers L.-H."/>
            <person name="Turgeon B."/>
            <person name="Goodwin S."/>
            <person name="Spatafora J."/>
            <person name="Crous P."/>
            <person name="Grigoriev I."/>
        </authorList>
    </citation>
    <scope>NUCLEOTIDE SEQUENCE</scope>
    <source>
        <strain evidence="2">CBS 116005</strain>
    </source>
</reference>
<sequence length="104" mass="12240">MKAERLGRLWHTAQERDAEVMKRREMAVEAAGMRTQWETATRDATRRVRDVEEQLRVVEAEREKAREESIRKRERKEQEERERLAALAFGGSQVEDQGAEDAAW</sequence>
<evidence type="ECO:0000313" key="3">
    <source>
        <dbReference type="Proteomes" id="UP000799436"/>
    </source>
</evidence>
<protein>
    <submittedName>
        <fullName evidence="2">Uncharacterized protein</fullName>
    </submittedName>
</protein>
<feature type="region of interest" description="Disordered" evidence="1">
    <location>
        <begin position="62"/>
        <end position="104"/>
    </location>
</feature>
<feature type="compositionally biased region" description="Basic and acidic residues" evidence="1">
    <location>
        <begin position="62"/>
        <end position="84"/>
    </location>
</feature>